<evidence type="ECO:0000256" key="1">
    <source>
        <dbReference type="SAM" id="MobiDB-lite"/>
    </source>
</evidence>
<name>A0A3N0XPI2_ANAGA</name>
<dbReference type="OrthoDB" id="9827795at2759"/>
<accession>A0A3N0XPI2</accession>
<evidence type="ECO:0000313" key="3">
    <source>
        <dbReference type="EMBL" id="ROI81985.1"/>
    </source>
</evidence>
<feature type="region of interest" description="Disordered" evidence="1">
    <location>
        <begin position="21"/>
        <end position="41"/>
    </location>
</feature>
<dbReference type="InterPro" id="IPR032549">
    <property type="entry name" value="DUF4939"/>
</dbReference>
<proteinExistence type="predicted"/>
<feature type="domain" description="DUF4939" evidence="2">
    <location>
        <begin position="46"/>
        <end position="132"/>
    </location>
</feature>
<keyword evidence="4" id="KW-1185">Reference proteome</keyword>
<dbReference type="EMBL" id="RJVU01067793">
    <property type="protein sequence ID" value="ROI81985.1"/>
    <property type="molecule type" value="Genomic_DNA"/>
</dbReference>
<organism evidence="3 4">
    <name type="scientific">Anabarilius grahami</name>
    <name type="common">Kanglang fish</name>
    <name type="synonym">Barilius grahami</name>
    <dbReference type="NCBI Taxonomy" id="495550"/>
    <lineage>
        <taxon>Eukaryota</taxon>
        <taxon>Metazoa</taxon>
        <taxon>Chordata</taxon>
        <taxon>Craniata</taxon>
        <taxon>Vertebrata</taxon>
        <taxon>Euteleostomi</taxon>
        <taxon>Actinopterygii</taxon>
        <taxon>Neopterygii</taxon>
        <taxon>Teleostei</taxon>
        <taxon>Ostariophysi</taxon>
        <taxon>Cypriniformes</taxon>
        <taxon>Xenocyprididae</taxon>
        <taxon>Xenocypridinae</taxon>
        <taxon>Xenocypridinae incertae sedis</taxon>
        <taxon>Anabarilius</taxon>
    </lineage>
</organism>
<dbReference type="Proteomes" id="UP000281406">
    <property type="component" value="Unassembled WGS sequence"/>
</dbReference>
<evidence type="ECO:0000313" key="4">
    <source>
        <dbReference type="Proteomes" id="UP000281406"/>
    </source>
</evidence>
<feature type="compositionally biased region" description="Pro residues" evidence="1">
    <location>
        <begin position="21"/>
        <end position="36"/>
    </location>
</feature>
<comment type="caution">
    <text evidence="3">The sequence shown here is derived from an EMBL/GenBank/DDBJ whole genome shotgun (WGS) entry which is preliminary data.</text>
</comment>
<dbReference type="AlphaFoldDB" id="A0A3N0XPI2"/>
<sequence length="216" mass="23696">MSQQDPFQALVDALRRTFTVNPPPPPVITSPSPTPAIPTVSTVPSPSSPVFTSPMARPAPYSGSVEDCSGFLLQCELVLEMQPHLYPTETAKIAFLISQLTGKALKWADSIWSQHGEVTQSYSAFISHFQEILTLMLTSKDSLNSSYLSPVFPVLPVCSSSVCVCPVTSSDLQLQRLYKDHSSENGKDSNYLQYPLSSASIPSLHLHTSYQLSWFK</sequence>
<dbReference type="Pfam" id="PF16297">
    <property type="entry name" value="DUF4939"/>
    <property type="match status" value="1"/>
</dbReference>
<gene>
    <name evidence="3" type="ORF">DPX16_22220</name>
</gene>
<protein>
    <submittedName>
        <fullName evidence="3">Retrotransposon Gag-like protein 6</fullName>
    </submittedName>
</protein>
<reference evidence="3 4" key="1">
    <citation type="submission" date="2018-10" db="EMBL/GenBank/DDBJ databases">
        <title>Genome assembly for a Yunnan-Guizhou Plateau 3E fish, Anabarilius grahami (Regan), and its evolutionary and genetic applications.</title>
        <authorList>
            <person name="Jiang W."/>
        </authorList>
    </citation>
    <scope>NUCLEOTIDE SEQUENCE [LARGE SCALE GENOMIC DNA]</scope>
    <source>
        <strain evidence="3">AG-KIZ</strain>
        <tissue evidence="3">Muscle</tissue>
    </source>
</reference>
<evidence type="ECO:0000259" key="2">
    <source>
        <dbReference type="Pfam" id="PF16297"/>
    </source>
</evidence>